<evidence type="ECO:0000313" key="1">
    <source>
        <dbReference type="EMBL" id="GGB22587.1"/>
    </source>
</evidence>
<reference evidence="1" key="2">
    <citation type="submission" date="2020-09" db="EMBL/GenBank/DDBJ databases">
        <authorList>
            <person name="Sun Q."/>
            <person name="Zhou Y."/>
        </authorList>
    </citation>
    <scope>NUCLEOTIDE SEQUENCE</scope>
    <source>
        <strain evidence="1">CGMCC 1.12827</strain>
    </source>
</reference>
<dbReference type="AlphaFoldDB" id="A0A916SXH7"/>
<gene>
    <name evidence="1" type="ORF">GCM10011489_08490</name>
</gene>
<evidence type="ECO:0008006" key="3">
    <source>
        <dbReference type="Google" id="ProtNLM"/>
    </source>
</evidence>
<organism evidence="1 2">
    <name type="scientific">Gordonia jinhuaensis</name>
    <dbReference type="NCBI Taxonomy" id="1517702"/>
    <lineage>
        <taxon>Bacteria</taxon>
        <taxon>Bacillati</taxon>
        <taxon>Actinomycetota</taxon>
        <taxon>Actinomycetes</taxon>
        <taxon>Mycobacteriales</taxon>
        <taxon>Gordoniaceae</taxon>
        <taxon>Gordonia</taxon>
    </lineage>
</organism>
<comment type="caution">
    <text evidence="1">The sequence shown here is derived from an EMBL/GenBank/DDBJ whole genome shotgun (WGS) entry which is preliminary data.</text>
</comment>
<name>A0A916SXH7_9ACTN</name>
<protein>
    <recommendedName>
        <fullName evidence="3">Major tail protein</fullName>
    </recommendedName>
</protein>
<sequence length="248" mass="25471">MAVPLQQSSNASLKYFNAGQWRWEIDCSAAQDGSNWQELRALTSGTVAFSPKSVDDTDFGSNGWASAAIMGNSWKIDLKGAVKGTGVKPNRVINPALVRLLNAGMTLGDDNTIHLRGWRTDELPLSFEGYAACETNLDDGKPDGGQNWTGTLTGKGAPIPIAKQTAAGTIGAVLTLNTATSVTLGLNGKAVAVTPSTTASALQTAVQAVTGFSATTVTGSTGGPYTFANIPASATLSVLSNDGTATFA</sequence>
<keyword evidence="2" id="KW-1185">Reference proteome</keyword>
<dbReference type="Proteomes" id="UP000621454">
    <property type="component" value="Unassembled WGS sequence"/>
</dbReference>
<dbReference type="NCBIfam" id="NF047353">
    <property type="entry name" value="tube_lmo2291"/>
    <property type="match status" value="1"/>
</dbReference>
<accession>A0A916SXH7</accession>
<dbReference type="EMBL" id="BMGC01000004">
    <property type="protein sequence ID" value="GGB22587.1"/>
    <property type="molecule type" value="Genomic_DNA"/>
</dbReference>
<reference evidence="1" key="1">
    <citation type="journal article" date="2014" name="Int. J. Syst. Evol. Microbiol.">
        <title>Complete genome sequence of Corynebacterium casei LMG S-19264T (=DSM 44701T), isolated from a smear-ripened cheese.</title>
        <authorList>
            <consortium name="US DOE Joint Genome Institute (JGI-PGF)"/>
            <person name="Walter F."/>
            <person name="Albersmeier A."/>
            <person name="Kalinowski J."/>
            <person name="Ruckert C."/>
        </authorList>
    </citation>
    <scope>NUCLEOTIDE SEQUENCE</scope>
    <source>
        <strain evidence="1">CGMCC 1.12827</strain>
    </source>
</reference>
<dbReference type="RefSeq" id="WP_188585345.1">
    <property type="nucleotide sequence ID" value="NZ_BMGC01000004.1"/>
</dbReference>
<proteinExistence type="predicted"/>
<evidence type="ECO:0000313" key="2">
    <source>
        <dbReference type="Proteomes" id="UP000621454"/>
    </source>
</evidence>